<protein>
    <submittedName>
        <fullName evidence="2">Uncharacterized protein</fullName>
    </submittedName>
</protein>
<reference evidence="2" key="2">
    <citation type="submission" date="2020-11" db="EMBL/GenBank/DDBJ databases">
        <authorList>
            <person name="McCartney M.A."/>
            <person name="Auch B."/>
            <person name="Kono T."/>
            <person name="Mallez S."/>
            <person name="Becker A."/>
            <person name="Gohl D.M."/>
            <person name="Silverstein K.A.T."/>
            <person name="Koren S."/>
            <person name="Bechman K.B."/>
            <person name="Herman A."/>
            <person name="Abrahante J.E."/>
            <person name="Garbe J."/>
        </authorList>
    </citation>
    <scope>NUCLEOTIDE SEQUENCE</scope>
    <source>
        <strain evidence="2">Duluth1</strain>
        <tissue evidence="2">Whole animal</tissue>
    </source>
</reference>
<sequence length="73" mass="7946">MSMATPTLWFEAFNTVTTVRGAAVENKNTTDTSAKHIVALVAARLVLTNALFMMFESVGAKRAAFRSFGMMLT</sequence>
<comment type="caution">
    <text evidence="2">The sequence shown here is derived from an EMBL/GenBank/DDBJ whole genome shotgun (WGS) entry which is preliminary data.</text>
</comment>
<evidence type="ECO:0000313" key="3">
    <source>
        <dbReference type="Proteomes" id="UP000828390"/>
    </source>
</evidence>
<keyword evidence="3" id="KW-1185">Reference proteome</keyword>
<keyword evidence="1" id="KW-0812">Transmembrane</keyword>
<dbReference type="EMBL" id="JAIWYP010000005">
    <property type="protein sequence ID" value="KAH3824657.1"/>
    <property type="molecule type" value="Genomic_DNA"/>
</dbReference>
<accession>A0A9D4H3G8</accession>
<dbReference type="Proteomes" id="UP000828390">
    <property type="component" value="Unassembled WGS sequence"/>
</dbReference>
<keyword evidence="1" id="KW-1133">Transmembrane helix</keyword>
<reference evidence="2" key="1">
    <citation type="journal article" date="2019" name="bioRxiv">
        <title>The Genome of the Zebra Mussel, Dreissena polymorpha: A Resource for Invasive Species Research.</title>
        <authorList>
            <person name="McCartney M.A."/>
            <person name="Auch B."/>
            <person name="Kono T."/>
            <person name="Mallez S."/>
            <person name="Zhang Y."/>
            <person name="Obille A."/>
            <person name="Becker A."/>
            <person name="Abrahante J.E."/>
            <person name="Garbe J."/>
            <person name="Badalamenti J.P."/>
            <person name="Herman A."/>
            <person name="Mangelson H."/>
            <person name="Liachko I."/>
            <person name="Sullivan S."/>
            <person name="Sone E.D."/>
            <person name="Koren S."/>
            <person name="Silverstein K.A.T."/>
            <person name="Beckman K.B."/>
            <person name="Gohl D.M."/>
        </authorList>
    </citation>
    <scope>NUCLEOTIDE SEQUENCE</scope>
    <source>
        <strain evidence="2">Duluth1</strain>
        <tissue evidence="2">Whole animal</tissue>
    </source>
</reference>
<feature type="transmembrane region" description="Helical" evidence="1">
    <location>
        <begin position="37"/>
        <end position="55"/>
    </location>
</feature>
<proteinExistence type="predicted"/>
<name>A0A9D4H3G8_DREPO</name>
<organism evidence="2 3">
    <name type="scientific">Dreissena polymorpha</name>
    <name type="common">Zebra mussel</name>
    <name type="synonym">Mytilus polymorpha</name>
    <dbReference type="NCBI Taxonomy" id="45954"/>
    <lineage>
        <taxon>Eukaryota</taxon>
        <taxon>Metazoa</taxon>
        <taxon>Spiralia</taxon>
        <taxon>Lophotrochozoa</taxon>
        <taxon>Mollusca</taxon>
        <taxon>Bivalvia</taxon>
        <taxon>Autobranchia</taxon>
        <taxon>Heteroconchia</taxon>
        <taxon>Euheterodonta</taxon>
        <taxon>Imparidentia</taxon>
        <taxon>Neoheterodontei</taxon>
        <taxon>Myida</taxon>
        <taxon>Dreissenoidea</taxon>
        <taxon>Dreissenidae</taxon>
        <taxon>Dreissena</taxon>
    </lineage>
</organism>
<dbReference type="AlphaFoldDB" id="A0A9D4H3G8"/>
<gene>
    <name evidence="2" type="ORF">DPMN_126496</name>
</gene>
<evidence type="ECO:0000313" key="2">
    <source>
        <dbReference type="EMBL" id="KAH3824657.1"/>
    </source>
</evidence>
<evidence type="ECO:0000256" key="1">
    <source>
        <dbReference type="SAM" id="Phobius"/>
    </source>
</evidence>
<keyword evidence="1" id="KW-0472">Membrane</keyword>